<dbReference type="PANTHER" id="PTHR33164">
    <property type="entry name" value="TRANSCRIPTIONAL REGULATOR, MARR FAMILY"/>
    <property type="match status" value="1"/>
</dbReference>
<dbReference type="InterPro" id="IPR023187">
    <property type="entry name" value="Tscrpt_reg_MarR-type_CS"/>
</dbReference>
<dbReference type="PANTHER" id="PTHR33164:SF99">
    <property type="entry name" value="MARR FAMILY REGULATORY PROTEIN"/>
    <property type="match status" value="1"/>
</dbReference>
<dbReference type="InterPro" id="IPR039422">
    <property type="entry name" value="MarR/SlyA-like"/>
</dbReference>
<dbReference type="InterPro" id="IPR036390">
    <property type="entry name" value="WH_DNA-bd_sf"/>
</dbReference>
<evidence type="ECO:0000313" key="7">
    <source>
        <dbReference type="Proteomes" id="UP000238650"/>
    </source>
</evidence>
<evidence type="ECO:0000259" key="5">
    <source>
        <dbReference type="PROSITE" id="PS50995"/>
    </source>
</evidence>
<evidence type="ECO:0000313" key="6">
    <source>
        <dbReference type="EMBL" id="PRI11558.1"/>
    </source>
</evidence>
<keyword evidence="3" id="KW-0804">Transcription</keyword>
<protein>
    <recommendedName>
        <fullName evidence="5">HTH marR-type domain-containing protein</fullName>
    </recommendedName>
</protein>
<keyword evidence="2" id="KW-0238">DNA-binding</keyword>
<evidence type="ECO:0000256" key="2">
    <source>
        <dbReference type="ARBA" id="ARBA00023125"/>
    </source>
</evidence>
<dbReference type="SUPFAM" id="SSF46785">
    <property type="entry name" value="Winged helix' DNA-binding domain"/>
    <property type="match status" value="1"/>
</dbReference>
<dbReference type="PROSITE" id="PS50995">
    <property type="entry name" value="HTH_MARR_2"/>
    <property type="match status" value="1"/>
</dbReference>
<accession>A0A2S9QPP4</accession>
<evidence type="ECO:0000256" key="1">
    <source>
        <dbReference type="ARBA" id="ARBA00023015"/>
    </source>
</evidence>
<proteinExistence type="predicted"/>
<dbReference type="GO" id="GO:0003700">
    <property type="term" value="F:DNA-binding transcription factor activity"/>
    <property type="evidence" value="ECO:0007669"/>
    <property type="project" value="InterPro"/>
</dbReference>
<keyword evidence="7" id="KW-1185">Reference proteome</keyword>
<dbReference type="RefSeq" id="WP_105804832.1">
    <property type="nucleotide sequence ID" value="NZ_MWZD01000015.1"/>
</dbReference>
<dbReference type="PROSITE" id="PS01117">
    <property type="entry name" value="HTH_MARR_1"/>
    <property type="match status" value="1"/>
</dbReference>
<dbReference type="AlphaFoldDB" id="A0A2S9QPP4"/>
<dbReference type="GO" id="GO:0003677">
    <property type="term" value="F:DNA binding"/>
    <property type="evidence" value="ECO:0007669"/>
    <property type="project" value="UniProtKB-KW"/>
</dbReference>
<name>A0A2S9QPP4_9MICO</name>
<reference evidence="6 7" key="1">
    <citation type="journal article" date="2017" name="New Microbes New Infect">
        <title>Genome sequence of 'Leucobacter massiliensis' sp. nov. isolated from human pharynx after travel to the 2014 Hajj.</title>
        <authorList>
            <person name="Leangapichart T."/>
            <person name="Gautret P."/>
            <person name="Nguyen T.T."/>
            <person name="Armstrong N."/>
            <person name="Rolain J.M."/>
        </authorList>
    </citation>
    <scope>NUCLEOTIDE SEQUENCE [LARGE SCALE GENOMIC DNA]</scope>
    <source>
        <strain evidence="6 7">122RC15</strain>
    </source>
</reference>
<evidence type="ECO:0000256" key="4">
    <source>
        <dbReference type="SAM" id="MobiDB-lite"/>
    </source>
</evidence>
<evidence type="ECO:0000256" key="3">
    <source>
        <dbReference type="ARBA" id="ARBA00023163"/>
    </source>
</evidence>
<dbReference type="Proteomes" id="UP000238650">
    <property type="component" value="Unassembled WGS sequence"/>
</dbReference>
<dbReference type="SMART" id="SM00347">
    <property type="entry name" value="HTH_MARR"/>
    <property type="match status" value="1"/>
</dbReference>
<dbReference type="Pfam" id="PF12802">
    <property type="entry name" value="MarR_2"/>
    <property type="match status" value="1"/>
</dbReference>
<dbReference type="OrthoDB" id="162531at2"/>
<organism evidence="6 7">
    <name type="scientific">Leucobacter massiliensis</name>
    <dbReference type="NCBI Taxonomy" id="1686285"/>
    <lineage>
        <taxon>Bacteria</taxon>
        <taxon>Bacillati</taxon>
        <taxon>Actinomycetota</taxon>
        <taxon>Actinomycetes</taxon>
        <taxon>Micrococcales</taxon>
        <taxon>Microbacteriaceae</taxon>
        <taxon>Leucobacter</taxon>
    </lineage>
</organism>
<sequence length="155" mass="17105">MTDSEAQDTAASWQLNSVTEDPSFLLARANALSLGAGNAALRPLGLKVRSYSVLALVCDGLYPTQRELADYLRLDPSQVVSLIDDLESRDLVERRTDERDRRSKVIAPTGEGQRVRAEARERVRAAEEAPLAVLSPEERDTFSALLARVAFPPQR</sequence>
<dbReference type="InterPro" id="IPR036388">
    <property type="entry name" value="WH-like_DNA-bd_sf"/>
</dbReference>
<comment type="caution">
    <text evidence="6">The sequence shown here is derived from an EMBL/GenBank/DDBJ whole genome shotgun (WGS) entry which is preliminary data.</text>
</comment>
<dbReference type="Gene3D" id="1.10.10.10">
    <property type="entry name" value="Winged helix-like DNA-binding domain superfamily/Winged helix DNA-binding domain"/>
    <property type="match status" value="1"/>
</dbReference>
<feature type="domain" description="HTH marR-type" evidence="5">
    <location>
        <begin position="19"/>
        <end position="151"/>
    </location>
</feature>
<feature type="region of interest" description="Disordered" evidence="4">
    <location>
        <begin position="97"/>
        <end position="118"/>
    </location>
</feature>
<dbReference type="PRINTS" id="PR00598">
    <property type="entry name" value="HTHMARR"/>
</dbReference>
<dbReference type="EMBL" id="MWZD01000015">
    <property type="protein sequence ID" value="PRI11558.1"/>
    <property type="molecule type" value="Genomic_DNA"/>
</dbReference>
<keyword evidence="1" id="KW-0805">Transcription regulation</keyword>
<dbReference type="GO" id="GO:0006950">
    <property type="term" value="P:response to stress"/>
    <property type="evidence" value="ECO:0007669"/>
    <property type="project" value="TreeGrafter"/>
</dbReference>
<dbReference type="InterPro" id="IPR000835">
    <property type="entry name" value="HTH_MarR-typ"/>
</dbReference>
<gene>
    <name evidence="6" type="ORF">B4915_05410</name>
</gene>